<dbReference type="InterPro" id="IPR002104">
    <property type="entry name" value="Integrase_catalytic"/>
</dbReference>
<dbReference type="PROSITE" id="PS51900">
    <property type="entry name" value="CB"/>
    <property type="match status" value="1"/>
</dbReference>
<evidence type="ECO:0000313" key="8">
    <source>
        <dbReference type="EMBL" id="GAA0853811.1"/>
    </source>
</evidence>
<dbReference type="RefSeq" id="WP_343856663.1">
    <property type="nucleotide sequence ID" value="NZ_BAAAFD010000002.1"/>
</dbReference>
<dbReference type="PANTHER" id="PTHR30349">
    <property type="entry name" value="PHAGE INTEGRASE-RELATED"/>
    <property type="match status" value="1"/>
</dbReference>
<dbReference type="Gene3D" id="1.10.443.10">
    <property type="entry name" value="Intergrase catalytic core"/>
    <property type="match status" value="1"/>
</dbReference>
<dbReference type="InterPro" id="IPR013762">
    <property type="entry name" value="Integrase-like_cat_sf"/>
</dbReference>
<keyword evidence="2" id="KW-0229">DNA integration</keyword>
<sequence length="317" mass="36384">MSEFIESVRIEIRTRQYSLQTEKSYLNWIRSFIRFNNFKHPLDLGNLDIERFLNHLAMNRQVSAATQNQALCALIFMYRHVIKRDIVGLSYSFTKKPRRMPTVLDADEVSTVVSKMSGKYKLITALLYGAGLRIHEALGLRIKDVDFSNQTIFVFRGKGGKDRYTLLPKKLIEPIRNQISLSKEMHLRDLSAGYGLTSLPASLIRKYGNAAKDAAWQYIFTSSTRCVHPHDGYVCRHHLHHSTYRKQLRAAVMKSNIVKRVTAHTFRHSFATQLLLNGADIRTVQDLLGHSDVRTTEIYTHVIGSRFCNTTSPADRI</sequence>
<dbReference type="NCBIfam" id="TIGR02249">
    <property type="entry name" value="integrase_gron"/>
    <property type="match status" value="1"/>
</dbReference>
<dbReference type="SUPFAM" id="SSF56349">
    <property type="entry name" value="DNA breaking-rejoining enzymes"/>
    <property type="match status" value="1"/>
</dbReference>
<dbReference type="InterPro" id="IPR011010">
    <property type="entry name" value="DNA_brk_join_enz"/>
</dbReference>
<name>A0ABP3WNQ3_9ALTE</name>
<dbReference type="EMBL" id="BAAAFD010000002">
    <property type="protein sequence ID" value="GAA0853811.1"/>
    <property type="molecule type" value="Genomic_DNA"/>
</dbReference>
<gene>
    <name evidence="8" type="ORF">GCM10009114_07500</name>
</gene>
<evidence type="ECO:0000256" key="2">
    <source>
        <dbReference type="ARBA" id="ARBA00022908"/>
    </source>
</evidence>
<evidence type="ECO:0000259" key="6">
    <source>
        <dbReference type="PROSITE" id="PS51898"/>
    </source>
</evidence>
<evidence type="ECO:0000313" key="9">
    <source>
        <dbReference type="Proteomes" id="UP001500359"/>
    </source>
</evidence>
<keyword evidence="3 5" id="KW-0238">DNA-binding</keyword>
<evidence type="ECO:0000259" key="7">
    <source>
        <dbReference type="PROSITE" id="PS51900"/>
    </source>
</evidence>
<dbReference type="InterPro" id="IPR050090">
    <property type="entry name" value="Tyrosine_recombinase_XerCD"/>
</dbReference>
<dbReference type="Pfam" id="PF13495">
    <property type="entry name" value="Phage_int_SAM_4"/>
    <property type="match status" value="1"/>
</dbReference>
<feature type="domain" description="Tyr recombinase" evidence="6">
    <location>
        <begin position="99"/>
        <end position="312"/>
    </location>
</feature>
<dbReference type="PROSITE" id="PS51898">
    <property type="entry name" value="TYR_RECOMBINASE"/>
    <property type="match status" value="1"/>
</dbReference>
<evidence type="ECO:0000256" key="3">
    <source>
        <dbReference type="ARBA" id="ARBA00023125"/>
    </source>
</evidence>
<dbReference type="PANTHER" id="PTHR30349:SF64">
    <property type="entry name" value="PROPHAGE INTEGRASE INTD-RELATED"/>
    <property type="match status" value="1"/>
</dbReference>
<protein>
    <submittedName>
        <fullName evidence="8">Integron integrase</fullName>
    </submittedName>
</protein>
<evidence type="ECO:0000256" key="4">
    <source>
        <dbReference type="ARBA" id="ARBA00023172"/>
    </source>
</evidence>
<evidence type="ECO:0000256" key="1">
    <source>
        <dbReference type="ARBA" id="ARBA00008857"/>
    </source>
</evidence>
<keyword evidence="4" id="KW-0233">DNA recombination</keyword>
<proteinExistence type="inferred from homology"/>
<organism evidence="8 9">
    <name type="scientific">Aliiglaciecola litoralis</name>
    <dbReference type="NCBI Taxonomy" id="582857"/>
    <lineage>
        <taxon>Bacteria</taxon>
        <taxon>Pseudomonadati</taxon>
        <taxon>Pseudomonadota</taxon>
        <taxon>Gammaproteobacteria</taxon>
        <taxon>Alteromonadales</taxon>
        <taxon>Alteromonadaceae</taxon>
        <taxon>Aliiglaciecola</taxon>
    </lineage>
</organism>
<comment type="caution">
    <text evidence="8">The sequence shown here is derived from an EMBL/GenBank/DDBJ whole genome shotgun (WGS) entry which is preliminary data.</text>
</comment>
<feature type="domain" description="Core-binding (CB)" evidence="7">
    <location>
        <begin position="1"/>
        <end position="82"/>
    </location>
</feature>
<keyword evidence="9" id="KW-1185">Reference proteome</keyword>
<dbReference type="InterPro" id="IPR004107">
    <property type="entry name" value="Integrase_SAM-like_N"/>
</dbReference>
<dbReference type="InterPro" id="IPR010998">
    <property type="entry name" value="Integrase_recombinase_N"/>
</dbReference>
<dbReference type="Pfam" id="PF00589">
    <property type="entry name" value="Phage_integrase"/>
    <property type="match status" value="1"/>
</dbReference>
<comment type="similarity">
    <text evidence="1">Belongs to the 'phage' integrase family.</text>
</comment>
<evidence type="ECO:0000256" key="5">
    <source>
        <dbReference type="PROSITE-ProRule" id="PRU01248"/>
    </source>
</evidence>
<dbReference type="Gene3D" id="1.10.150.130">
    <property type="match status" value="1"/>
</dbReference>
<dbReference type="InterPro" id="IPR011946">
    <property type="entry name" value="Integrase_integron-type"/>
</dbReference>
<dbReference type="InterPro" id="IPR044068">
    <property type="entry name" value="CB"/>
</dbReference>
<accession>A0ABP3WNQ3</accession>
<reference evidence="9" key="1">
    <citation type="journal article" date="2019" name="Int. J. Syst. Evol. Microbiol.">
        <title>The Global Catalogue of Microorganisms (GCM) 10K type strain sequencing project: providing services to taxonomists for standard genome sequencing and annotation.</title>
        <authorList>
            <consortium name="The Broad Institute Genomics Platform"/>
            <consortium name="The Broad Institute Genome Sequencing Center for Infectious Disease"/>
            <person name="Wu L."/>
            <person name="Ma J."/>
        </authorList>
    </citation>
    <scope>NUCLEOTIDE SEQUENCE [LARGE SCALE GENOMIC DNA]</scope>
    <source>
        <strain evidence="9">JCM 15896</strain>
    </source>
</reference>
<dbReference type="Proteomes" id="UP001500359">
    <property type="component" value="Unassembled WGS sequence"/>
</dbReference>